<dbReference type="Proteomes" id="UP000599009">
    <property type="component" value="Unassembled WGS sequence"/>
</dbReference>
<protein>
    <recommendedName>
        <fullName evidence="4">Beta-barrel assembly machine subunit BamC</fullName>
    </recommendedName>
</protein>
<sequence length="174" mass="18121">MQPSRSMLRPAIAVALVTALVATAGCSWFRKDNALYAPAPQDRPLEVPPDLDRPDTSSAMVVPESGTTSVTRSTMDAPTAAPQGAGSGFNVAAPRDEVFQRVEPLLAGIEGVTVVSKAQLLGTYDVDAGDSRFLVRVSQSGEGTYVSAVDPRGLPATGEEAVRVIEALRAGLAQ</sequence>
<accession>A0ABQ2EDW1</accession>
<gene>
    <name evidence="2" type="ORF">GCM10011394_17270</name>
</gene>
<keyword evidence="3" id="KW-1185">Reference proteome</keyword>
<dbReference type="PROSITE" id="PS51257">
    <property type="entry name" value="PROKAR_LIPOPROTEIN"/>
    <property type="match status" value="1"/>
</dbReference>
<evidence type="ECO:0000313" key="3">
    <source>
        <dbReference type="Proteomes" id="UP000599009"/>
    </source>
</evidence>
<evidence type="ECO:0000256" key="1">
    <source>
        <dbReference type="SAM" id="MobiDB-lite"/>
    </source>
</evidence>
<comment type="caution">
    <text evidence="2">The sequence shown here is derived from an EMBL/GenBank/DDBJ whole genome shotgun (WGS) entry which is preliminary data.</text>
</comment>
<feature type="compositionally biased region" description="Polar residues" evidence="1">
    <location>
        <begin position="65"/>
        <end position="76"/>
    </location>
</feature>
<dbReference type="EMBL" id="BMME01000001">
    <property type="protein sequence ID" value="GGK08466.1"/>
    <property type="molecule type" value="Genomic_DNA"/>
</dbReference>
<name>A0ABQ2EDW1_9GAMM</name>
<reference evidence="3" key="1">
    <citation type="journal article" date="2019" name="Int. J. Syst. Evol. Microbiol.">
        <title>The Global Catalogue of Microorganisms (GCM) 10K type strain sequencing project: providing services to taxonomists for standard genome sequencing and annotation.</title>
        <authorList>
            <consortium name="The Broad Institute Genomics Platform"/>
            <consortium name="The Broad Institute Genome Sequencing Center for Infectious Disease"/>
            <person name="Wu L."/>
            <person name="Ma J."/>
        </authorList>
    </citation>
    <scope>NUCLEOTIDE SEQUENCE [LARGE SCALE GENOMIC DNA]</scope>
    <source>
        <strain evidence="3">CGMCC 1.8985</strain>
    </source>
</reference>
<evidence type="ECO:0000313" key="2">
    <source>
        <dbReference type="EMBL" id="GGK08466.1"/>
    </source>
</evidence>
<organism evidence="2 3">
    <name type="scientific">Luteimonas terricola</name>
    <dbReference type="NCBI Taxonomy" id="645597"/>
    <lineage>
        <taxon>Bacteria</taxon>
        <taxon>Pseudomonadati</taxon>
        <taxon>Pseudomonadota</taxon>
        <taxon>Gammaproteobacteria</taxon>
        <taxon>Lysobacterales</taxon>
        <taxon>Lysobacteraceae</taxon>
        <taxon>Luteimonas</taxon>
    </lineage>
</organism>
<proteinExistence type="predicted"/>
<evidence type="ECO:0008006" key="4">
    <source>
        <dbReference type="Google" id="ProtNLM"/>
    </source>
</evidence>
<dbReference type="RefSeq" id="WP_132984724.1">
    <property type="nucleotide sequence ID" value="NZ_BMME01000001.1"/>
</dbReference>
<feature type="region of interest" description="Disordered" evidence="1">
    <location>
        <begin position="39"/>
        <end position="89"/>
    </location>
</feature>